<feature type="compositionally biased region" description="Polar residues" evidence="1">
    <location>
        <begin position="347"/>
        <end position="367"/>
    </location>
</feature>
<dbReference type="EMBL" id="KB454487">
    <property type="protein sequence ID" value="EME32238.1"/>
    <property type="molecule type" value="Genomic_DNA"/>
</dbReference>
<dbReference type="Proteomes" id="UP000030680">
    <property type="component" value="Unassembled WGS sequence"/>
</dbReference>
<feature type="domain" description="GLTSCR protein conserved" evidence="2">
    <location>
        <begin position="382"/>
        <end position="452"/>
    </location>
</feature>
<organism evidence="3 4">
    <name type="scientific">Galdieria sulphuraria</name>
    <name type="common">Red alga</name>
    <dbReference type="NCBI Taxonomy" id="130081"/>
    <lineage>
        <taxon>Eukaryota</taxon>
        <taxon>Rhodophyta</taxon>
        <taxon>Bangiophyceae</taxon>
        <taxon>Galdieriales</taxon>
        <taxon>Galdieriaceae</taxon>
        <taxon>Galdieria</taxon>
    </lineage>
</organism>
<evidence type="ECO:0000313" key="3">
    <source>
        <dbReference type="EMBL" id="EME32238.1"/>
    </source>
</evidence>
<dbReference type="PANTHER" id="PTHR15572">
    <property type="entry name" value="GLIOMA TUMOR SUPPRESSOR CANDIDATE REGION GENE 1"/>
    <property type="match status" value="1"/>
</dbReference>
<evidence type="ECO:0000313" key="4">
    <source>
        <dbReference type="Proteomes" id="UP000030680"/>
    </source>
</evidence>
<feature type="compositionally biased region" description="Polar residues" evidence="1">
    <location>
        <begin position="283"/>
        <end position="296"/>
    </location>
</feature>
<name>M2Y840_GALSU</name>
<feature type="compositionally biased region" description="Polar residues" evidence="1">
    <location>
        <begin position="185"/>
        <end position="198"/>
    </location>
</feature>
<dbReference type="InterPro" id="IPR052438">
    <property type="entry name" value="Chromatin_remod/trans_coact"/>
</dbReference>
<accession>M2Y840</accession>
<feature type="region of interest" description="Disordered" evidence="1">
    <location>
        <begin position="1"/>
        <end position="45"/>
    </location>
</feature>
<feature type="region of interest" description="Disordered" evidence="1">
    <location>
        <begin position="347"/>
        <end position="371"/>
    </location>
</feature>
<feature type="compositionally biased region" description="Basic and acidic residues" evidence="1">
    <location>
        <begin position="160"/>
        <end position="178"/>
    </location>
</feature>
<reference evidence="4" key="1">
    <citation type="journal article" date="2013" name="Science">
        <title>Gene transfer from bacteria and archaea facilitated evolution of an extremophilic eukaryote.</title>
        <authorList>
            <person name="Schonknecht G."/>
            <person name="Chen W.H."/>
            <person name="Ternes C.M."/>
            <person name="Barbier G.G."/>
            <person name="Shrestha R.P."/>
            <person name="Stanke M."/>
            <person name="Brautigam A."/>
            <person name="Baker B.J."/>
            <person name="Banfield J.F."/>
            <person name="Garavito R.M."/>
            <person name="Carr K."/>
            <person name="Wilkerson C."/>
            <person name="Rensing S.A."/>
            <person name="Gagneul D."/>
            <person name="Dickenson N.E."/>
            <person name="Oesterhelt C."/>
            <person name="Lercher M.J."/>
            <person name="Weber A.P."/>
        </authorList>
    </citation>
    <scope>NUCLEOTIDE SEQUENCE [LARGE SCALE GENOMIC DNA]</scope>
    <source>
        <strain evidence="4">074W</strain>
    </source>
</reference>
<dbReference type="eggNOG" id="ENOG502QU2K">
    <property type="taxonomic scope" value="Eukaryota"/>
</dbReference>
<protein>
    <recommendedName>
        <fullName evidence="2">GLTSCR protein conserved domain-containing protein</fullName>
    </recommendedName>
</protein>
<dbReference type="OrthoDB" id="2556847at2759"/>
<gene>
    <name evidence="3" type="ORF">Gasu_06470</name>
</gene>
<dbReference type="Pfam" id="PF15249">
    <property type="entry name" value="GLTSCR1"/>
    <property type="match status" value="1"/>
</dbReference>
<sequence length="489" mass="55546">MEEFEDEEAKRESRILSSSNSRGSCYCGGTDSDSKETRQQGSKTLSSETLKNLCRALNDPSVSVEVKKRIGVLLRQLQQRYLERNHNSVDEQMISSSYVKESFQAAVASGVVSHFESERQRSIINTSQPPKIMKAEAESLETFPRIQSKELGPAPLTRPDVSKRVRTETTKSPEEIKPFPKTYSAHLNSFGGNDTTDSSIRRVTETKSNSFTNTTFVDTRTENQVFEKNLLSMQDTDFRFLSGTECVPLNENSAGRESNYIAPTYQSFKEIQTGSLRGRTSAEELSSQQHVSSIYSDKSGKWPHKREGLFMKQENINNNVKILPGHENNKNLNVACNNHLVTNSGKGFGSSSSIRQDYAPYQSSSSSQDKKRLRLLSAPQKDLQAVLHPNYRTPFVSLEDACQRLMPYHLWYIVEDGLEKERKQEWEASYDKVYKKLKQNLSHQEDRYNDISKLVDSEQKVDVKRTTPQVIETSVLDDILASNFLLKET</sequence>
<dbReference type="AlphaFoldDB" id="M2Y840"/>
<evidence type="ECO:0000259" key="2">
    <source>
        <dbReference type="Pfam" id="PF15249"/>
    </source>
</evidence>
<evidence type="ECO:0000256" key="1">
    <source>
        <dbReference type="SAM" id="MobiDB-lite"/>
    </source>
</evidence>
<keyword evidence="4" id="KW-1185">Reference proteome</keyword>
<feature type="compositionally biased region" description="Low complexity" evidence="1">
    <location>
        <begin position="15"/>
        <end position="24"/>
    </location>
</feature>
<dbReference type="PANTHER" id="PTHR15572:SF0">
    <property type="entry name" value="GLUTAMINE-RICH PROTEIN-RELATED"/>
    <property type="match status" value="1"/>
</dbReference>
<proteinExistence type="predicted"/>
<dbReference type="GO" id="GO:0045893">
    <property type="term" value="P:positive regulation of DNA-templated transcription"/>
    <property type="evidence" value="ECO:0007669"/>
    <property type="project" value="TreeGrafter"/>
</dbReference>
<feature type="region of interest" description="Disordered" evidence="1">
    <location>
        <begin position="148"/>
        <end position="198"/>
    </location>
</feature>
<dbReference type="GO" id="GO:0016514">
    <property type="term" value="C:SWI/SNF complex"/>
    <property type="evidence" value="ECO:0007669"/>
    <property type="project" value="TreeGrafter"/>
</dbReference>
<feature type="region of interest" description="Disordered" evidence="1">
    <location>
        <begin position="279"/>
        <end position="301"/>
    </location>
</feature>
<dbReference type="Gramene" id="EME32238">
    <property type="protein sequence ID" value="EME32238"/>
    <property type="gene ID" value="Gasu_06470"/>
</dbReference>
<dbReference type="KEGG" id="gsl:Gasu_06470"/>
<dbReference type="GeneID" id="17090830"/>
<dbReference type="RefSeq" id="XP_005708758.1">
    <property type="nucleotide sequence ID" value="XM_005708701.1"/>
</dbReference>
<dbReference type="InterPro" id="IPR015671">
    <property type="entry name" value="GSCR1_dom"/>
</dbReference>